<evidence type="ECO:0000313" key="3">
    <source>
        <dbReference type="Proteomes" id="UP000013776"/>
    </source>
</evidence>
<sequence>MQSVLYTRLFQCDPQATSSREESLAASLNPKAYSMFGIEFAATELLMYRPCAALPKRNTQDLLRLAEAAVRSVQAAFGTVISQPKKFYAYFMISRVYTSALSLIYAFSQTEIVHDSSNEVFRSQLAPTLSKACACLFHLTQEYLVGQNLALRFVQIHARFFEWLNAGATEELGLLEIRDFHMHHLGLLDRNHGEEGNAWTKLMHRLLTEPSVPAATMEATASGSHVGGVTGAVVLESVNGEKQGTVDSNQYAAPYQTSMIPDTNSYHEQIQHSDGLAQPAPYSQMSQFGVPGQQSQAYKFADQSLSHNNNAHFNQAGQPDGQTYTQHLPHQPRLQAGHETSNLTPLQQLAATAASHPTRTSHDHPRTASGGYTG</sequence>
<accession>R4XII5</accession>
<protein>
    <submittedName>
        <fullName evidence="2">Uncharacterized protein</fullName>
    </submittedName>
</protein>
<proteinExistence type="predicted"/>
<feature type="compositionally biased region" description="Polar residues" evidence="1">
    <location>
        <begin position="281"/>
        <end position="294"/>
    </location>
</feature>
<evidence type="ECO:0000256" key="1">
    <source>
        <dbReference type="SAM" id="MobiDB-lite"/>
    </source>
</evidence>
<evidence type="ECO:0000313" key="2">
    <source>
        <dbReference type="EMBL" id="CCG84314.1"/>
    </source>
</evidence>
<name>R4XII5_TAPDE</name>
<dbReference type="AlphaFoldDB" id="R4XII5"/>
<reference evidence="2 3" key="1">
    <citation type="journal article" date="2013" name="MBio">
        <title>Genome sequencing of the plant pathogen Taphrina deformans, the causal agent of peach leaf curl.</title>
        <authorList>
            <person name="Cisse O.H."/>
            <person name="Almeida J.M.G.C.F."/>
            <person name="Fonseca A."/>
            <person name="Kumar A.A."/>
            <person name="Salojaervi J."/>
            <person name="Overmyer K."/>
            <person name="Hauser P.M."/>
            <person name="Pagni M."/>
        </authorList>
    </citation>
    <scope>NUCLEOTIDE SEQUENCE [LARGE SCALE GENOMIC DNA]</scope>
    <source>
        <strain evidence="3">PYCC 5710 / ATCC 11124 / CBS 356.35 / IMI 108563 / JCM 9778 / NBRC 8474</strain>
    </source>
</reference>
<organism evidence="2 3">
    <name type="scientific">Taphrina deformans (strain PYCC 5710 / ATCC 11124 / CBS 356.35 / IMI 108563 / JCM 9778 / NBRC 8474)</name>
    <name type="common">Peach leaf curl fungus</name>
    <name type="synonym">Lalaria deformans</name>
    <dbReference type="NCBI Taxonomy" id="1097556"/>
    <lineage>
        <taxon>Eukaryota</taxon>
        <taxon>Fungi</taxon>
        <taxon>Dikarya</taxon>
        <taxon>Ascomycota</taxon>
        <taxon>Taphrinomycotina</taxon>
        <taxon>Taphrinomycetes</taxon>
        <taxon>Taphrinales</taxon>
        <taxon>Taphrinaceae</taxon>
        <taxon>Taphrina</taxon>
    </lineage>
</organism>
<dbReference type="EMBL" id="CAHR02000222">
    <property type="protein sequence ID" value="CCG84314.1"/>
    <property type="molecule type" value="Genomic_DNA"/>
</dbReference>
<dbReference type="VEuPathDB" id="FungiDB:TAPDE_004745"/>
<dbReference type="Proteomes" id="UP000013776">
    <property type="component" value="Unassembled WGS sequence"/>
</dbReference>
<feature type="region of interest" description="Disordered" evidence="1">
    <location>
        <begin position="308"/>
        <end position="327"/>
    </location>
</feature>
<feature type="region of interest" description="Disordered" evidence="1">
    <location>
        <begin position="351"/>
        <end position="374"/>
    </location>
</feature>
<comment type="caution">
    <text evidence="2">The sequence shown here is derived from an EMBL/GenBank/DDBJ whole genome shotgun (WGS) entry which is preliminary data.</text>
</comment>
<gene>
    <name evidence="2" type="ORF">TAPDE_004745</name>
</gene>
<feature type="region of interest" description="Disordered" evidence="1">
    <location>
        <begin position="268"/>
        <end position="294"/>
    </location>
</feature>
<keyword evidence="3" id="KW-1185">Reference proteome</keyword>